<dbReference type="AlphaFoldDB" id="A0A4V2RJN4"/>
<gene>
    <name evidence="1" type="ORF">EV665_101539</name>
</gene>
<dbReference type="Proteomes" id="UP000295351">
    <property type="component" value="Unassembled WGS sequence"/>
</dbReference>
<evidence type="ECO:0000313" key="1">
    <source>
        <dbReference type="EMBL" id="TCN48800.1"/>
    </source>
</evidence>
<dbReference type="EMBL" id="SLVX01000001">
    <property type="protein sequence ID" value="TCN48800.1"/>
    <property type="molecule type" value="Genomic_DNA"/>
</dbReference>
<organism evidence="1 2">
    <name type="scientific">Shinella granuli</name>
    <dbReference type="NCBI Taxonomy" id="323621"/>
    <lineage>
        <taxon>Bacteria</taxon>
        <taxon>Pseudomonadati</taxon>
        <taxon>Pseudomonadota</taxon>
        <taxon>Alphaproteobacteria</taxon>
        <taxon>Hyphomicrobiales</taxon>
        <taxon>Rhizobiaceae</taxon>
        <taxon>Shinella</taxon>
    </lineage>
</organism>
<evidence type="ECO:0000313" key="2">
    <source>
        <dbReference type="Proteomes" id="UP000295351"/>
    </source>
</evidence>
<proteinExistence type="predicted"/>
<accession>A0A4V2RJN4</accession>
<reference evidence="1 2" key="1">
    <citation type="submission" date="2019-03" db="EMBL/GenBank/DDBJ databases">
        <title>Genomic Encyclopedia of Type Strains, Phase IV (KMG-IV): sequencing the most valuable type-strain genomes for metagenomic binning, comparative biology and taxonomic classification.</title>
        <authorList>
            <person name="Goeker M."/>
        </authorList>
    </citation>
    <scope>NUCLEOTIDE SEQUENCE [LARGE SCALE GENOMIC DNA]</scope>
    <source>
        <strain evidence="1 2">DSM 18401</strain>
    </source>
</reference>
<keyword evidence="2" id="KW-1185">Reference proteome</keyword>
<name>A0A4V2RJN4_SHIGR</name>
<dbReference type="RefSeq" id="WP_064332534.1">
    <property type="nucleotide sequence ID" value="NZ_BAABEI010000012.1"/>
</dbReference>
<protein>
    <recommendedName>
        <fullName evidence="3">Phasin protein</fullName>
    </recommendedName>
</protein>
<sequence length="107" mass="11585">MAGGRQFRRDAFSLWLQAPLVIAMRCHEMQMAALTGSTQNTAEMTRMVTEKMAATAESVVAANFAVAKAVMTAASPQATARAVSEAALKPYGKRVRRNVRRLSARKG</sequence>
<comment type="caution">
    <text evidence="1">The sequence shown here is derived from an EMBL/GenBank/DDBJ whole genome shotgun (WGS) entry which is preliminary data.</text>
</comment>
<evidence type="ECO:0008006" key="3">
    <source>
        <dbReference type="Google" id="ProtNLM"/>
    </source>
</evidence>